<dbReference type="EMBL" id="ML977570">
    <property type="protein sequence ID" value="KAF2003860.1"/>
    <property type="molecule type" value="Genomic_DNA"/>
</dbReference>
<sequence>KRFSITYFVVDISTSLRRALIKEFSAEKPLDNGEIYCKIQGYIGFREASNLFLLS</sequence>
<name>A0A6A5WPN2_9PLEO</name>
<protein>
    <submittedName>
        <fullName evidence="1">Uncharacterized protein</fullName>
    </submittedName>
</protein>
<keyword evidence="2" id="KW-1185">Reference proteome</keyword>
<reference evidence="1" key="1">
    <citation type="journal article" date="2020" name="Stud. Mycol.">
        <title>101 Dothideomycetes genomes: a test case for predicting lifestyles and emergence of pathogens.</title>
        <authorList>
            <person name="Haridas S."/>
            <person name="Albert R."/>
            <person name="Binder M."/>
            <person name="Bloem J."/>
            <person name="Labutti K."/>
            <person name="Salamov A."/>
            <person name="Andreopoulos B."/>
            <person name="Baker S."/>
            <person name="Barry K."/>
            <person name="Bills G."/>
            <person name="Bluhm B."/>
            <person name="Cannon C."/>
            <person name="Castanera R."/>
            <person name="Culley D."/>
            <person name="Daum C."/>
            <person name="Ezra D."/>
            <person name="Gonzalez J."/>
            <person name="Henrissat B."/>
            <person name="Kuo A."/>
            <person name="Liang C."/>
            <person name="Lipzen A."/>
            <person name="Lutzoni F."/>
            <person name="Magnuson J."/>
            <person name="Mondo S."/>
            <person name="Nolan M."/>
            <person name="Ohm R."/>
            <person name="Pangilinan J."/>
            <person name="Park H.-J."/>
            <person name="Ramirez L."/>
            <person name="Alfaro M."/>
            <person name="Sun H."/>
            <person name="Tritt A."/>
            <person name="Yoshinaga Y."/>
            <person name="Zwiers L.-H."/>
            <person name="Turgeon B."/>
            <person name="Goodwin S."/>
            <person name="Spatafora J."/>
            <person name="Crous P."/>
            <person name="Grigoriev I."/>
        </authorList>
    </citation>
    <scope>NUCLEOTIDE SEQUENCE</scope>
    <source>
        <strain evidence="1">CBS 123094</strain>
    </source>
</reference>
<feature type="non-terminal residue" evidence="1">
    <location>
        <position position="1"/>
    </location>
</feature>
<evidence type="ECO:0000313" key="2">
    <source>
        <dbReference type="Proteomes" id="UP000799779"/>
    </source>
</evidence>
<accession>A0A6A5WPN2</accession>
<evidence type="ECO:0000313" key="1">
    <source>
        <dbReference type="EMBL" id="KAF2003860.1"/>
    </source>
</evidence>
<gene>
    <name evidence="1" type="ORF">P154DRAFT_428119</name>
</gene>
<organism evidence="1 2">
    <name type="scientific">Amniculicola lignicola CBS 123094</name>
    <dbReference type="NCBI Taxonomy" id="1392246"/>
    <lineage>
        <taxon>Eukaryota</taxon>
        <taxon>Fungi</taxon>
        <taxon>Dikarya</taxon>
        <taxon>Ascomycota</taxon>
        <taxon>Pezizomycotina</taxon>
        <taxon>Dothideomycetes</taxon>
        <taxon>Pleosporomycetidae</taxon>
        <taxon>Pleosporales</taxon>
        <taxon>Amniculicolaceae</taxon>
        <taxon>Amniculicola</taxon>
    </lineage>
</organism>
<dbReference type="Proteomes" id="UP000799779">
    <property type="component" value="Unassembled WGS sequence"/>
</dbReference>
<dbReference type="AlphaFoldDB" id="A0A6A5WPN2"/>
<dbReference type="Pfam" id="PF12520">
    <property type="entry name" value="DUF3723"/>
    <property type="match status" value="1"/>
</dbReference>
<proteinExistence type="predicted"/>
<dbReference type="InterPro" id="IPR022198">
    <property type="entry name" value="DUF3723"/>
</dbReference>